<feature type="binding site" evidence="11">
    <location>
        <position position="174"/>
    </location>
    <ligand>
        <name>Mg(2+)</name>
        <dbReference type="ChEBI" id="CHEBI:18420"/>
    </ligand>
</feature>
<keyword evidence="7 10" id="KW-0460">Magnesium</keyword>
<evidence type="ECO:0000256" key="8">
    <source>
        <dbReference type="ARBA" id="ARBA00031306"/>
    </source>
</evidence>
<evidence type="ECO:0000256" key="5">
    <source>
        <dbReference type="ARBA" id="ARBA00022723"/>
    </source>
</evidence>
<comment type="similarity">
    <text evidence="10">Belongs to the ApbE family.</text>
</comment>
<gene>
    <name evidence="12" type="ORF">JCM19300_2705</name>
</gene>
<dbReference type="Proteomes" id="UP000029644">
    <property type="component" value="Unassembled WGS sequence"/>
</dbReference>
<keyword evidence="4 10" id="KW-0808">Transferase</keyword>
<keyword evidence="5 10" id="KW-0479">Metal-binding</keyword>
<proteinExistence type="inferred from homology"/>
<comment type="cofactor">
    <cofactor evidence="11">
        <name>Mg(2+)</name>
        <dbReference type="ChEBI" id="CHEBI:18420"/>
    </cofactor>
    <cofactor evidence="11">
        <name>Mn(2+)</name>
        <dbReference type="ChEBI" id="CHEBI:29035"/>
    </cofactor>
    <text evidence="11">Magnesium. Can also use manganese.</text>
</comment>
<evidence type="ECO:0000313" key="13">
    <source>
        <dbReference type="Proteomes" id="UP000029644"/>
    </source>
</evidence>
<accession>A0A090VJY9</accession>
<evidence type="ECO:0000313" key="12">
    <source>
        <dbReference type="EMBL" id="GAL63669.1"/>
    </source>
</evidence>
<dbReference type="InterPro" id="IPR003374">
    <property type="entry name" value="ApbE-like_sf"/>
</dbReference>
<dbReference type="SUPFAM" id="SSF143631">
    <property type="entry name" value="ApbE-like"/>
    <property type="match status" value="1"/>
</dbReference>
<name>A0A090VJY9_9FLAO</name>
<dbReference type="EMBL" id="BBNQ01000013">
    <property type="protein sequence ID" value="GAL63669.1"/>
    <property type="molecule type" value="Genomic_DNA"/>
</dbReference>
<evidence type="ECO:0000256" key="6">
    <source>
        <dbReference type="ARBA" id="ARBA00022827"/>
    </source>
</evidence>
<dbReference type="PANTHER" id="PTHR30040:SF2">
    <property type="entry name" value="FAD:PROTEIN FMN TRANSFERASE"/>
    <property type="match status" value="1"/>
</dbReference>
<evidence type="ECO:0000256" key="4">
    <source>
        <dbReference type="ARBA" id="ARBA00022679"/>
    </source>
</evidence>
<reference evidence="12 13" key="1">
    <citation type="journal article" date="2014" name="Genome Announc.">
        <title>Draft Genome Sequences of Marine Flavobacterium Algibacter lectus Strains SS8 and NR4.</title>
        <authorList>
            <person name="Takatani N."/>
            <person name="Nakanishi M."/>
            <person name="Meirelles P."/>
            <person name="Mino S."/>
            <person name="Suda W."/>
            <person name="Oshima K."/>
            <person name="Hattori M."/>
            <person name="Ohkuma M."/>
            <person name="Hosokawa M."/>
            <person name="Miyashita K."/>
            <person name="Thompson F.L."/>
            <person name="Niwa A."/>
            <person name="Sawabe T."/>
            <person name="Sawabe T."/>
        </authorList>
    </citation>
    <scope>NUCLEOTIDE SEQUENCE [LARGE SCALE GENOMIC DNA]</scope>
    <source>
        <strain evidence="12 13">JCM 19300</strain>
    </source>
</reference>
<evidence type="ECO:0000256" key="9">
    <source>
        <dbReference type="ARBA" id="ARBA00048540"/>
    </source>
</evidence>
<dbReference type="PIRSF" id="PIRSF006268">
    <property type="entry name" value="ApbE"/>
    <property type="match status" value="1"/>
</dbReference>
<keyword evidence="3 10" id="KW-0285">Flavoprotein</keyword>
<sequence length="332" mass="36204">MRLQNNLKGLATALIVFFSMLGFAQQPYKRTLKLMGSRFDITVVASDAVKGNEYIDNAVAEITRIEKLISSWDENSQTSAINKNAGIKPVKVDLELFSLIERAIGISKLTDGAFDISYASMDRIWHFDGSMTMMPPENKIKASVAKVGFQNIVLDKVNTTVFLKLEGMKIGFGAIGKGYAADKAKALLIEKGVVSGIINASGDMNTWGKQPDGTAWKVAITNPMNKNKVFALLPITNGAVVTSGNYEKYVNFNGKRYTHIIDPRTGYPSSGIISVTVFAPKAELADALATSIFVMGKEAGLDRINQLPKIECIIIDDKGNIIKSNNIEIDKL</sequence>
<evidence type="ECO:0000256" key="7">
    <source>
        <dbReference type="ARBA" id="ARBA00022842"/>
    </source>
</evidence>
<evidence type="ECO:0000256" key="11">
    <source>
        <dbReference type="PIRSR" id="PIRSR006268-2"/>
    </source>
</evidence>
<dbReference type="Pfam" id="PF02424">
    <property type="entry name" value="ApbE"/>
    <property type="match status" value="1"/>
</dbReference>
<dbReference type="EC" id="2.7.1.180" evidence="1 10"/>
<dbReference type="Gene3D" id="3.10.520.10">
    <property type="entry name" value="ApbE-like domains"/>
    <property type="match status" value="1"/>
</dbReference>
<evidence type="ECO:0000256" key="3">
    <source>
        <dbReference type="ARBA" id="ARBA00022630"/>
    </source>
</evidence>
<protein>
    <recommendedName>
        <fullName evidence="2 10">FAD:protein FMN transferase</fullName>
        <ecNumber evidence="1 10">2.7.1.180</ecNumber>
    </recommendedName>
    <alternativeName>
        <fullName evidence="8 10">Flavin transferase</fullName>
    </alternativeName>
</protein>
<dbReference type="PANTHER" id="PTHR30040">
    <property type="entry name" value="THIAMINE BIOSYNTHESIS LIPOPROTEIN APBE"/>
    <property type="match status" value="1"/>
</dbReference>
<organism evidence="12 13">
    <name type="scientific">Algibacter lectus</name>
    <dbReference type="NCBI Taxonomy" id="221126"/>
    <lineage>
        <taxon>Bacteria</taxon>
        <taxon>Pseudomonadati</taxon>
        <taxon>Bacteroidota</taxon>
        <taxon>Flavobacteriia</taxon>
        <taxon>Flavobacteriales</taxon>
        <taxon>Flavobacteriaceae</taxon>
        <taxon>Algibacter</taxon>
    </lineage>
</organism>
<comment type="caution">
    <text evidence="12">The sequence shown here is derived from an EMBL/GenBank/DDBJ whole genome shotgun (WGS) entry which is preliminary data.</text>
</comment>
<feature type="binding site" evidence="11">
    <location>
        <position position="286"/>
    </location>
    <ligand>
        <name>Mg(2+)</name>
        <dbReference type="ChEBI" id="CHEBI:18420"/>
    </ligand>
</feature>
<dbReference type="OrthoDB" id="9778595at2"/>
<evidence type="ECO:0000256" key="1">
    <source>
        <dbReference type="ARBA" id="ARBA00011955"/>
    </source>
</evidence>
<comment type="catalytic activity">
    <reaction evidence="9 10">
        <text>L-threonyl-[protein] + FAD = FMN-L-threonyl-[protein] + AMP + H(+)</text>
        <dbReference type="Rhea" id="RHEA:36847"/>
        <dbReference type="Rhea" id="RHEA-COMP:11060"/>
        <dbReference type="Rhea" id="RHEA-COMP:11061"/>
        <dbReference type="ChEBI" id="CHEBI:15378"/>
        <dbReference type="ChEBI" id="CHEBI:30013"/>
        <dbReference type="ChEBI" id="CHEBI:57692"/>
        <dbReference type="ChEBI" id="CHEBI:74257"/>
        <dbReference type="ChEBI" id="CHEBI:456215"/>
        <dbReference type="EC" id="2.7.1.180"/>
    </reaction>
</comment>
<dbReference type="RefSeq" id="WP_042505486.1">
    <property type="nucleotide sequence ID" value="NZ_BBNQ01000013.1"/>
</dbReference>
<dbReference type="GO" id="GO:0016740">
    <property type="term" value="F:transferase activity"/>
    <property type="evidence" value="ECO:0007669"/>
    <property type="project" value="UniProtKB-UniRule"/>
</dbReference>
<evidence type="ECO:0000256" key="2">
    <source>
        <dbReference type="ARBA" id="ARBA00016337"/>
    </source>
</evidence>
<dbReference type="GO" id="GO:0046872">
    <property type="term" value="F:metal ion binding"/>
    <property type="evidence" value="ECO:0007669"/>
    <property type="project" value="UniProtKB-UniRule"/>
</dbReference>
<dbReference type="InterPro" id="IPR024932">
    <property type="entry name" value="ApbE"/>
</dbReference>
<evidence type="ECO:0000256" key="10">
    <source>
        <dbReference type="PIRNR" id="PIRNR006268"/>
    </source>
</evidence>
<dbReference type="AlphaFoldDB" id="A0A090VJY9"/>
<keyword evidence="6 10" id="KW-0274">FAD</keyword>
<keyword evidence="12" id="KW-0449">Lipoprotein</keyword>
<feature type="binding site" evidence="11">
    <location>
        <position position="290"/>
    </location>
    <ligand>
        <name>Mg(2+)</name>
        <dbReference type="ChEBI" id="CHEBI:18420"/>
    </ligand>
</feature>